<gene>
    <name evidence="10" type="primary">LOC100178023-002</name>
</gene>
<evidence type="ECO:0000256" key="5">
    <source>
        <dbReference type="ARBA" id="ARBA00030406"/>
    </source>
</evidence>
<evidence type="ECO:0000256" key="1">
    <source>
        <dbReference type="ARBA" id="ARBA00005006"/>
    </source>
</evidence>
<proteinExistence type="evidence at transcript level"/>
<dbReference type="Gene3D" id="3.20.20.100">
    <property type="entry name" value="NADP-dependent oxidoreductase domain"/>
    <property type="match status" value="1"/>
</dbReference>
<dbReference type="EMBL" id="LR786557">
    <property type="protein sequence ID" value="CAB3262159.1"/>
    <property type="molecule type" value="mRNA"/>
</dbReference>
<dbReference type="UniPathway" id="UPA00142">
    <property type="reaction ID" value="UER00209"/>
</dbReference>
<evidence type="ECO:0000313" key="10">
    <source>
        <dbReference type="EMBL" id="CAB3262159.1"/>
    </source>
</evidence>
<dbReference type="GO" id="GO:0017109">
    <property type="term" value="C:glutamate-cysteine ligase complex"/>
    <property type="evidence" value="ECO:0007669"/>
    <property type="project" value="TreeGrafter"/>
</dbReference>
<sequence length="261" mass="29390">MDVQSRKKIIAESKSIVIYSGNVLFKVLANSEEICDSFCGTLERWIHSGEGLSHQQTSDQLYLSCEDNTLDSESSKDLKILLKVFLIEKKPEAVEHAVKNVIQELKCQKVDSVIVSLPDDKTTSKSFQKVPFTQVQDVWQVMENLVDQGLVEQLGICDFDADSLKDLYNNAKIKPVKNQINLANCCTPPDDLAAFAAENDIRLFTHNDPKNILPQQTSNAILSNLNNGGEWTALYIARYSSVVQLREIVKNKGYFLYLQKT</sequence>
<evidence type="ECO:0000259" key="9">
    <source>
        <dbReference type="Pfam" id="PF00248"/>
    </source>
</evidence>
<dbReference type="Pfam" id="PF00248">
    <property type="entry name" value="Aldo_ket_red"/>
    <property type="match status" value="1"/>
</dbReference>
<protein>
    <recommendedName>
        <fullName evidence="7">GCS light chain</fullName>
    </recommendedName>
    <alternativeName>
        <fullName evidence="5">Gamma-ECS regulatory subunit</fullName>
    </alternativeName>
    <alternativeName>
        <fullName evidence="8">Gamma-glutamylcysteine synthetase regulatory subunit</fullName>
    </alternativeName>
    <alternativeName>
        <fullName evidence="6">Glutamate--cysteine ligase modifier subunit</fullName>
    </alternativeName>
</protein>
<feature type="domain" description="NADP-dependent oxidoreductase" evidence="9">
    <location>
        <begin position="73"/>
        <end position="204"/>
    </location>
</feature>
<comment type="similarity">
    <text evidence="2">Belongs to the aldo/keto reductase family. Glutamate--cysteine ligase light chain subfamily.</text>
</comment>
<reference evidence="10" key="1">
    <citation type="submission" date="2020-04" db="EMBL/GenBank/DDBJ databases">
        <authorList>
            <person name="Neveu A P."/>
        </authorList>
    </citation>
    <scope>NUCLEOTIDE SEQUENCE</scope>
    <source>
        <tissue evidence="10">Whole embryo</tissue>
    </source>
</reference>
<evidence type="ECO:0000256" key="4">
    <source>
        <dbReference type="ARBA" id="ARBA00022684"/>
    </source>
</evidence>
<dbReference type="InterPro" id="IPR023210">
    <property type="entry name" value="NADP_OxRdtase_dom"/>
</dbReference>
<evidence type="ECO:0000256" key="8">
    <source>
        <dbReference type="ARBA" id="ARBA00032926"/>
    </source>
</evidence>
<evidence type="ECO:0000256" key="3">
    <source>
        <dbReference type="ARBA" id="ARBA00011532"/>
    </source>
</evidence>
<dbReference type="PANTHER" id="PTHR13295:SF4">
    <property type="entry name" value="GLUTAMATE--CYSTEINE LIGASE REGULATORY SUBUNIT"/>
    <property type="match status" value="1"/>
</dbReference>
<evidence type="ECO:0000256" key="7">
    <source>
        <dbReference type="ARBA" id="ARBA00031732"/>
    </source>
</evidence>
<dbReference type="InterPro" id="IPR032963">
    <property type="entry name" value="Gclm"/>
</dbReference>
<dbReference type="AlphaFoldDB" id="A0A6F9DH00"/>
<accession>A0A6F9DH00</accession>
<keyword evidence="4" id="KW-0317">Glutathione biosynthesis</keyword>
<name>A0A6F9DH00_9ASCI</name>
<dbReference type="InterPro" id="IPR036812">
    <property type="entry name" value="NAD(P)_OxRdtase_dom_sf"/>
</dbReference>
<evidence type="ECO:0000256" key="6">
    <source>
        <dbReference type="ARBA" id="ARBA00031154"/>
    </source>
</evidence>
<organism evidence="10">
    <name type="scientific">Phallusia mammillata</name>
    <dbReference type="NCBI Taxonomy" id="59560"/>
    <lineage>
        <taxon>Eukaryota</taxon>
        <taxon>Metazoa</taxon>
        <taxon>Chordata</taxon>
        <taxon>Tunicata</taxon>
        <taxon>Ascidiacea</taxon>
        <taxon>Phlebobranchia</taxon>
        <taxon>Ascidiidae</taxon>
        <taxon>Phallusia</taxon>
    </lineage>
</organism>
<comment type="pathway">
    <text evidence="1">Sulfur metabolism; glutathione biosynthesis; glutathione from L-cysteine and L-glutamate: step 1/2.</text>
</comment>
<dbReference type="GO" id="GO:0035226">
    <property type="term" value="F:glutamate-cysteine ligase catalytic subunit binding"/>
    <property type="evidence" value="ECO:0007669"/>
    <property type="project" value="InterPro"/>
</dbReference>
<dbReference type="GO" id="GO:0030234">
    <property type="term" value="F:enzyme regulator activity"/>
    <property type="evidence" value="ECO:0007669"/>
    <property type="project" value="TreeGrafter"/>
</dbReference>
<comment type="subunit">
    <text evidence="3">Heterodimer of a catalytic heavy chain and a regulatory light chain.</text>
</comment>
<dbReference type="PANTHER" id="PTHR13295">
    <property type="entry name" value="GLUTAMATE CYSTEINE LIGASE REGULATORY SUBUNIT"/>
    <property type="match status" value="1"/>
</dbReference>
<dbReference type="GO" id="GO:0006750">
    <property type="term" value="P:glutathione biosynthetic process"/>
    <property type="evidence" value="ECO:0007669"/>
    <property type="project" value="UniProtKB-UniPathway"/>
</dbReference>
<evidence type="ECO:0000256" key="2">
    <source>
        <dbReference type="ARBA" id="ARBA00008612"/>
    </source>
</evidence>
<dbReference type="SUPFAM" id="SSF51430">
    <property type="entry name" value="NAD(P)-linked oxidoreductase"/>
    <property type="match status" value="1"/>
</dbReference>